<dbReference type="Pfam" id="PF12013">
    <property type="entry name" value="OrsD"/>
    <property type="match status" value="1"/>
</dbReference>
<proteinExistence type="predicted"/>
<evidence type="ECO:0008006" key="4">
    <source>
        <dbReference type="Google" id="ProtNLM"/>
    </source>
</evidence>
<keyword evidence="3" id="KW-1185">Reference proteome</keyword>
<organism evidence="2 3">
    <name type="scientific">Fusarium albosuccineum</name>
    <dbReference type="NCBI Taxonomy" id="1237068"/>
    <lineage>
        <taxon>Eukaryota</taxon>
        <taxon>Fungi</taxon>
        <taxon>Dikarya</taxon>
        <taxon>Ascomycota</taxon>
        <taxon>Pezizomycotina</taxon>
        <taxon>Sordariomycetes</taxon>
        <taxon>Hypocreomycetidae</taxon>
        <taxon>Hypocreales</taxon>
        <taxon>Nectriaceae</taxon>
        <taxon>Fusarium</taxon>
        <taxon>Fusarium decemcellulare species complex</taxon>
    </lineage>
</organism>
<name>A0A8H4PHZ4_9HYPO</name>
<evidence type="ECO:0000313" key="2">
    <source>
        <dbReference type="EMBL" id="KAF4470866.1"/>
    </source>
</evidence>
<reference evidence="2 3" key="1">
    <citation type="submission" date="2020-01" db="EMBL/GenBank/DDBJ databases">
        <title>Identification and distribution of gene clusters putatively required for synthesis of sphingolipid metabolism inhibitors in phylogenetically diverse species of the filamentous fungus Fusarium.</title>
        <authorList>
            <person name="Kim H.-S."/>
            <person name="Busman M."/>
            <person name="Brown D.W."/>
            <person name="Divon H."/>
            <person name="Uhlig S."/>
            <person name="Proctor R.H."/>
        </authorList>
    </citation>
    <scope>NUCLEOTIDE SEQUENCE [LARGE SCALE GENOMIC DNA]</scope>
    <source>
        <strain evidence="2 3">NRRL 20459</strain>
    </source>
</reference>
<evidence type="ECO:0000256" key="1">
    <source>
        <dbReference type="SAM" id="MobiDB-lite"/>
    </source>
</evidence>
<accession>A0A8H4PHZ4</accession>
<dbReference type="OrthoDB" id="5050681at2759"/>
<feature type="region of interest" description="Disordered" evidence="1">
    <location>
        <begin position="1"/>
        <end position="24"/>
    </location>
</feature>
<dbReference type="Proteomes" id="UP000554235">
    <property type="component" value="Unassembled WGS sequence"/>
</dbReference>
<comment type="caution">
    <text evidence="2">The sequence shown here is derived from an EMBL/GenBank/DDBJ whole genome shotgun (WGS) entry which is preliminary data.</text>
</comment>
<gene>
    <name evidence="2" type="ORF">FALBO_2224</name>
</gene>
<protein>
    <recommendedName>
        <fullName evidence="4">C2H2-type domain-containing protein</fullName>
    </recommendedName>
</protein>
<feature type="non-terminal residue" evidence="2">
    <location>
        <position position="276"/>
    </location>
</feature>
<dbReference type="EMBL" id="JAADYS010000283">
    <property type="protein sequence ID" value="KAF4470866.1"/>
    <property type="molecule type" value="Genomic_DNA"/>
</dbReference>
<dbReference type="AlphaFoldDB" id="A0A8H4PHZ4"/>
<evidence type="ECO:0000313" key="3">
    <source>
        <dbReference type="Proteomes" id="UP000554235"/>
    </source>
</evidence>
<dbReference type="InterPro" id="IPR022698">
    <property type="entry name" value="OrsD"/>
</dbReference>
<sequence>MPNPLLPTDEATATAQQPGQLPKGKRDRLEKLGLHYNSPEPAIICTQCGFAINPNRASRHPGDKHDIPKSARWGLKPLISSLALPDPASLALRPEGSQPHPHLTVQKGSACRHCGLRSASEKVLAAHLRTEHPDRVRVAARQRTHHWLRDHVQPGLSWQSWAANDVQRSWLVLPGDQPGQRPCVHGGRILLQASPAPIKHFTQKLVAEERARLGDGQVCGQGPQHNSDAAAASSDLQTNWIRRTGWQTIFGAARRDILVRLTEMPARRPSQPLLLG</sequence>